<organism evidence="1 2">
    <name type="scientific">Dokdonia genika</name>
    <dbReference type="NCBI Taxonomy" id="308113"/>
    <lineage>
        <taxon>Bacteria</taxon>
        <taxon>Pseudomonadati</taxon>
        <taxon>Bacteroidota</taxon>
        <taxon>Flavobacteriia</taxon>
        <taxon>Flavobacteriales</taxon>
        <taxon>Flavobacteriaceae</taxon>
        <taxon>Dokdonia</taxon>
    </lineage>
</organism>
<dbReference type="EMBL" id="JBHSHB010000008">
    <property type="protein sequence ID" value="MFC4689764.1"/>
    <property type="molecule type" value="Genomic_DNA"/>
</dbReference>
<comment type="caution">
    <text evidence="1">The sequence shown here is derived from an EMBL/GenBank/DDBJ whole genome shotgun (WGS) entry which is preliminary data.</text>
</comment>
<dbReference type="Proteomes" id="UP001595878">
    <property type="component" value="Unassembled WGS sequence"/>
</dbReference>
<gene>
    <name evidence="1" type="ORF">ACFO5T_04905</name>
</gene>
<reference evidence="2" key="1">
    <citation type="journal article" date="2019" name="Int. J. Syst. Evol. Microbiol.">
        <title>The Global Catalogue of Microorganisms (GCM) 10K type strain sequencing project: providing services to taxonomists for standard genome sequencing and annotation.</title>
        <authorList>
            <consortium name="The Broad Institute Genomics Platform"/>
            <consortium name="The Broad Institute Genome Sequencing Center for Infectious Disease"/>
            <person name="Wu L."/>
            <person name="Ma J."/>
        </authorList>
    </citation>
    <scope>NUCLEOTIDE SEQUENCE [LARGE SCALE GENOMIC DNA]</scope>
    <source>
        <strain evidence="2">CGMCC 4.7427</strain>
    </source>
</reference>
<accession>A0ABV9L713</accession>
<evidence type="ECO:0000313" key="2">
    <source>
        <dbReference type="Proteomes" id="UP001595878"/>
    </source>
</evidence>
<name>A0ABV9L713_9FLAO</name>
<sequence length="173" mass="19314">MFLTGLKAKSIIKQIDKAQQARNYKASTTAVSSVAILQDVDKPFNQNNLSSLCKAIGVKSKDVAILEYVKTLTKEQREQPQLFSDKQVGWKGVFKTKSLKDFSATPFDILISYYTPENLSLKAMTALSAAKFKVGIDPAMETYNDLTIHVATGQEVVFTKELEKYLKILKVIN</sequence>
<keyword evidence="2" id="KW-1185">Reference proteome</keyword>
<dbReference type="InterPro" id="IPR054207">
    <property type="entry name" value="DUF6913"/>
</dbReference>
<dbReference type="RefSeq" id="WP_380032523.1">
    <property type="nucleotide sequence ID" value="NZ_JBHSHB010000008.1"/>
</dbReference>
<protein>
    <submittedName>
        <fullName evidence="1">DUF6913 domain-containing protein</fullName>
    </submittedName>
</protein>
<dbReference type="Pfam" id="PF21857">
    <property type="entry name" value="DUF6913"/>
    <property type="match status" value="1"/>
</dbReference>
<proteinExistence type="predicted"/>
<evidence type="ECO:0000313" key="1">
    <source>
        <dbReference type="EMBL" id="MFC4689764.1"/>
    </source>
</evidence>